<dbReference type="GO" id="GO:0007091">
    <property type="term" value="P:metaphase/anaphase transition of mitotic cell cycle"/>
    <property type="evidence" value="ECO:0007669"/>
    <property type="project" value="TreeGrafter"/>
</dbReference>
<keyword evidence="1" id="KW-0132">Cell division</keyword>
<protein>
    <recommendedName>
        <fullName evidence="4">Anaphase-promoting complex subunit 1 middle domain-containing protein</fullName>
    </recommendedName>
</protein>
<dbReference type="InterPro" id="IPR046794">
    <property type="entry name" value="Apc1_MidN"/>
</dbReference>
<dbReference type="GO" id="GO:0005680">
    <property type="term" value="C:anaphase-promoting complex"/>
    <property type="evidence" value="ECO:0007669"/>
    <property type="project" value="InterPro"/>
</dbReference>
<proteinExistence type="predicted"/>
<comment type="caution">
    <text evidence="5">The sequence shown here is derived from an EMBL/GenBank/DDBJ whole genome shotgun (WGS) entry which is preliminary data.</text>
</comment>
<gene>
    <name evidence="5" type="ORF">NP493_574g00012</name>
</gene>
<keyword evidence="6" id="KW-1185">Reference proteome</keyword>
<sequence length="413" mass="45590">RQCHHWHCLSQFVHLLQPDSVTTDLASVSLSTTCSQTVSPLALPQSVCPTPAARQCHHWQCLSQFVHLLQPDSVTTDLASVSLSTTCSQTVSPLTLPQSVCPPPAARQCHHWHCLSQFVHHLQPDSVTTGIASSLNMMVLLDLSNSLVLYSGMRKINKIHVGGLPSPSLSLSSSLQLHLKPVSPFGSPVRLSRGPVTSSRPPSALDARFDDEVQLLSPVPTEFNDSSQLLDVSLTDELSFQLGDSQGCISGLRDPVDYRFTLELRDGSMYRVSLPKLTTLPIIQLCMEALRQILPKDTVLQVLIHWYSTHNAPGSVNGQSEWIQFARCILGMMGYDMSKLHLTRQDWQYLLTSDHHQLTERSSGHLLGLTPRDLTPGSATQPEGSMDSTALLFKHIPRIFFALHLVYEVSCSP</sequence>
<dbReference type="PANTHER" id="PTHR12827">
    <property type="entry name" value="MEIOTIC CHECKPOINT REGULATOR TSG24 FAMILY MEMBER"/>
    <property type="match status" value="1"/>
</dbReference>
<keyword evidence="2" id="KW-0498">Mitosis</keyword>
<dbReference type="GO" id="GO:0031145">
    <property type="term" value="P:anaphase-promoting complex-dependent catabolic process"/>
    <property type="evidence" value="ECO:0007669"/>
    <property type="project" value="TreeGrafter"/>
</dbReference>
<evidence type="ECO:0000256" key="3">
    <source>
        <dbReference type="ARBA" id="ARBA00023306"/>
    </source>
</evidence>
<keyword evidence="3" id="KW-0131">Cell cycle</keyword>
<dbReference type="Pfam" id="PF20518">
    <property type="entry name" value="Apc1_MidN"/>
    <property type="match status" value="1"/>
</dbReference>
<dbReference type="Proteomes" id="UP001209878">
    <property type="component" value="Unassembled WGS sequence"/>
</dbReference>
<dbReference type="EMBL" id="JAODUO010000574">
    <property type="protein sequence ID" value="KAK2177862.1"/>
    <property type="molecule type" value="Genomic_DNA"/>
</dbReference>
<dbReference type="GO" id="GO:0051301">
    <property type="term" value="P:cell division"/>
    <property type="evidence" value="ECO:0007669"/>
    <property type="project" value="UniProtKB-KW"/>
</dbReference>
<evidence type="ECO:0000259" key="4">
    <source>
        <dbReference type="Pfam" id="PF20518"/>
    </source>
</evidence>
<evidence type="ECO:0000313" key="5">
    <source>
        <dbReference type="EMBL" id="KAK2177862.1"/>
    </source>
</evidence>
<evidence type="ECO:0000313" key="6">
    <source>
        <dbReference type="Proteomes" id="UP001209878"/>
    </source>
</evidence>
<organism evidence="5 6">
    <name type="scientific">Ridgeia piscesae</name>
    <name type="common">Tubeworm</name>
    <dbReference type="NCBI Taxonomy" id="27915"/>
    <lineage>
        <taxon>Eukaryota</taxon>
        <taxon>Metazoa</taxon>
        <taxon>Spiralia</taxon>
        <taxon>Lophotrochozoa</taxon>
        <taxon>Annelida</taxon>
        <taxon>Polychaeta</taxon>
        <taxon>Sedentaria</taxon>
        <taxon>Canalipalpata</taxon>
        <taxon>Sabellida</taxon>
        <taxon>Siboglinidae</taxon>
        <taxon>Ridgeia</taxon>
    </lineage>
</organism>
<accession>A0AAD9NPD1</accession>
<dbReference type="InterPro" id="IPR024990">
    <property type="entry name" value="Apc1"/>
</dbReference>
<feature type="non-terminal residue" evidence="5">
    <location>
        <position position="1"/>
    </location>
</feature>
<feature type="domain" description="Anaphase-promoting complex subunit 1 middle" evidence="4">
    <location>
        <begin position="345"/>
        <end position="408"/>
    </location>
</feature>
<reference evidence="5" key="1">
    <citation type="journal article" date="2023" name="Mol. Biol. Evol.">
        <title>Third-Generation Sequencing Reveals the Adaptive Role of the Epigenome in Three Deep-Sea Polychaetes.</title>
        <authorList>
            <person name="Perez M."/>
            <person name="Aroh O."/>
            <person name="Sun Y."/>
            <person name="Lan Y."/>
            <person name="Juniper S.K."/>
            <person name="Young C.R."/>
            <person name="Angers B."/>
            <person name="Qian P.Y."/>
        </authorList>
    </citation>
    <scope>NUCLEOTIDE SEQUENCE</scope>
    <source>
        <strain evidence="5">R07B-5</strain>
    </source>
</reference>
<dbReference type="GO" id="GO:0070979">
    <property type="term" value="P:protein K11-linked ubiquitination"/>
    <property type="evidence" value="ECO:0007669"/>
    <property type="project" value="TreeGrafter"/>
</dbReference>
<evidence type="ECO:0000256" key="2">
    <source>
        <dbReference type="ARBA" id="ARBA00022776"/>
    </source>
</evidence>
<evidence type="ECO:0000256" key="1">
    <source>
        <dbReference type="ARBA" id="ARBA00022618"/>
    </source>
</evidence>
<dbReference type="PANTHER" id="PTHR12827:SF3">
    <property type="entry name" value="ANAPHASE-PROMOTING COMPLEX SUBUNIT 1"/>
    <property type="match status" value="1"/>
</dbReference>
<dbReference type="GO" id="GO:0060090">
    <property type="term" value="F:molecular adaptor activity"/>
    <property type="evidence" value="ECO:0007669"/>
    <property type="project" value="TreeGrafter"/>
</dbReference>
<dbReference type="AlphaFoldDB" id="A0AAD9NPD1"/>
<name>A0AAD9NPD1_RIDPI</name>